<organism evidence="2 3">
    <name type="scientific">Acholeplasma oculi</name>
    <dbReference type="NCBI Taxonomy" id="35623"/>
    <lineage>
        <taxon>Bacteria</taxon>
        <taxon>Bacillati</taxon>
        <taxon>Mycoplasmatota</taxon>
        <taxon>Mollicutes</taxon>
        <taxon>Acholeplasmatales</taxon>
        <taxon>Acholeplasmataceae</taxon>
        <taxon>Acholeplasma</taxon>
    </lineage>
</organism>
<dbReference type="InterPro" id="IPR016181">
    <property type="entry name" value="Acyl_CoA_acyltransferase"/>
</dbReference>
<dbReference type="Proteomes" id="UP000032434">
    <property type="component" value="Chromosome 1"/>
</dbReference>
<dbReference type="InterPro" id="IPR000182">
    <property type="entry name" value="GNAT_dom"/>
</dbReference>
<evidence type="ECO:0000313" key="3">
    <source>
        <dbReference type="Proteomes" id="UP000032434"/>
    </source>
</evidence>
<dbReference type="HOGENOM" id="CLU_056607_3_0_14"/>
<dbReference type="PATRIC" id="fig|35623.3.peg.1033"/>
<dbReference type="SUPFAM" id="SSF55729">
    <property type="entry name" value="Acyl-CoA N-acyltransferases (Nat)"/>
    <property type="match status" value="1"/>
</dbReference>
<protein>
    <submittedName>
        <fullName evidence="2">Acetyltransferase, GNAT family</fullName>
    </submittedName>
</protein>
<dbReference type="PROSITE" id="PS51186">
    <property type="entry name" value="GNAT"/>
    <property type="match status" value="1"/>
</dbReference>
<dbReference type="KEGG" id="aoc:Aocu_10330"/>
<dbReference type="Gene3D" id="3.40.630.30">
    <property type="match status" value="1"/>
</dbReference>
<accession>A0A061AHM5</accession>
<proteinExistence type="predicted"/>
<dbReference type="EMBL" id="LK028559">
    <property type="protein sequence ID" value="CDR31106.1"/>
    <property type="molecule type" value="Genomic_DNA"/>
</dbReference>
<evidence type="ECO:0000313" key="2">
    <source>
        <dbReference type="EMBL" id="CDR31106.1"/>
    </source>
</evidence>
<keyword evidence="3" id="KW-1185">Reference proteome</keyword>
<dbReference type="GO" id="GO:0016747">
    <property type="term" value="F:acyltransferase activity, transferring groups other than amino-acyl groups"/>
    <property type="evidence" value="ECO:0007669"/>
    <property type="project" value="InterPro"/>
</dbReference>
<dbReference type="OrthoDB" id="9796171at2"/>
<dbReference type="CDD" id="cd04301">
    <property type="entry name" value="NAT_SF"/>
    <property type="match status" value="1"/>
</dbReference>
<keyword evidence="2" id="KW-0808">Transferase</keyword>
<feature type="domain" description="N-acetyltransferase" evidence="1">
    <location>
        <begin position="5"/>
        <end position="135"/>
    </location>
</feature>
<sequence>MIFDKAFHELSHIELLEIMKLRQEVFMIEQQIYEVDIDSYDSVCRHLFIKRNGHIVSYARLILKDDEYHIGRIVTDKAFRKQGFSTSIIEYLKHKHESLKLSAQLQAVEFYKKLDFKPIGKKYKEAGIYHQKMVYINPNL</sequence>
<gene>
    <name evidence="2" type="ORF">Aocu_10330</name>
</gene>
<dbReference type="Pfam" id="PF13673">
    <property type="entry name" value="Acetyltransf_10"/>
    <property type="match status" value="1"/>
</dbReference>
<name>A0A061AHM5_9MOLU</name>
<reference evidence="3" key="1">
    <citation type="submission" date="2014-05" db="EMBL/GenBank/DDBJ databases">
        <authorList>
            <person name="Kube M."/>
        </authorList>
    </citation>
    <scope>NUCLEOTIDE SEQUENCE [LARGE SCALE GENOMIC DNA]</scope>
</reference>
<dbReference type="RefSeq" id="WP_045749558.1">
    <property type="nucleotide sequence ID" value="NZ_FUZK01000001.1"/>
</dbReference>
<evidence type="ECO:0000259" key="1">
    <source>
        <dbReference type="PROSITE" id="PS51186"/>
    </source>
</evidence>
<dbReference type="FunCoup" id="A0A061AHM5">
    <property type="interactions" value="140"/>
</dbReference>
<dbReference type="STRING" id="35623.Aocu_10330"/>
<dbReference type="AlphaFoldDB" id="A0A061AHM5"/>
<dbReference type="InParanoid" id="A0A061AHM5"/>